<gene>
    <name evidence="3" type="ORF">FHS31_001439</name>
</gene>
<evidence type="ECO:0000313" key="4">
    <source>
        <dbReference type="Proteomes" id="UP000727456"/>
    </source>
</evidence>
<accession>A0ABX0TSV7</accession>
<feature type="transmembrane region" description="Helical" evidence="2">
    <location>
        <begin position="36"/>
        <end position="54"/>
    </location>
</feature>
<dbReference type="EMBL" id="JAAOZC010000003">
    <property type="protein sequence ID" value="NIJ07829.1"/>
    <property type="molecule type" value="Genomic_DNA"/>
</dbReference>
<protein>
    <recommendedName>
        <fullName evidence="5">LPXTG cell wall anchor domain-containing protein</fullName>
    </recommendedName>
</protein>
<dbReference type="RefSeq" id="WP_167072690.1">
    <property type="nucleotide sequence ID" value="NZ_JAAOZC010000003.1"/>
</dbReference>
<evidence type="ECO:0000256" key="2">
    <source>
        <dbReference type="SAM" id="Phobius"/>
    </source>
</evidence>
<evidence type="ECO:0000256" key="1">
    <source>
        <dbReference type="SAM" id="MobiDB-lite"/>
    </source>
</evidence>
<sequence length="66" mass="6550">MAGTKKSSGKKAAPAKAAPEQRKPAKPKASGNNTGLLVGAGIGSAAIAAAVLWVSRAKKKPEAPTR</sequence>
<keyword evidence="4" id="KW-1185">Reference proteome</keyword>
<keyword evidence="2" id="KW-0812">Transmembrane</keyword>
<keyword evidence="2" id="KW-0472">Membrane</keyword>
<keyword evidence="2" id="KW-1133">Transmembrane helix</keyword>
<evidence type="ECO:0008006" key="5">
    <source>
        <dbReference type="Google" id="ProtNLM"/>
    </source>
</evidence>
<feature type="region of interest" description="Disordered" evidence="1">
    <location>
        <begin position="1"/>
        <end position="34"/>
    </location>
</feature>
<reference evidence="3 4" key="1">
    <citation type="submission" date="2020-03" db="EMBL/GenBank/DDBJ databases">
        <title>Genomic Encyclopedia of Type Strains, Phase III (KMG-III): the genomes of soil and plant-associated and newly described type strains.</title>
        <authorList>
            <person name="Whitman W."/>
        </authorList>
    </citation>
    <scope>NUCLEOTIDE SEQUENCE [LARGE SCALE GENOMIC DNA]</scope>
    <source>
        <strain evidence="3 4">CECT 8804</strain>
    </source>
</reference>
<name>A0ABX0TSV7_9SPHN</name>
<organism evidence="3 4">
    <name type="scientific">Sphingomonas vulcanisoli</name>
    <dbReference type="NCBI Taxonomy" id="1658060"/>
    <lineage>
        <taxon>Bacteria</taxon>
        <taxon>Pseudomonadati</taxon>
        <taxon>Pseudomonadota</taxon>
        <taxon>Alphaproteobacteria</taxon>
        <taxon>Sphingomonadales</taxon>
        <taxon>Sphingomonadaceae</taxon>
        <taxon>Sphingomonas</taxon>
    </lineage>
</organism>
<dbReference type="Proteomes" id="UP000727456">
    <property type="component" value="Unassembled WGS sequence"/>
</dbReference>
<comment type="caution">
    <text evidence="3">The sequence shown here is derived from an EMBL/GenBank/DDBJ whole genome shotgun (WGS) entry which is preliminary data.</text>
</comment>
<proteinExistence type="predicted"/>
<feature type="compositionally biased region" description="Low complexity" evidence="1">
    <location>
        <begin position="1"/>
        <end position="18"/>
    </location>
</feature>
<evidence type="ECO:0000313" key="3">
    <source>
        <dbReference type="EMBL" id="NIJ07829.1"/>
    </source>
</evidence>